<comment type="caution">
    <text evidence="9">The sequence shown here is derived from an EMBL/GenBank/DDBJ whole genome shotgun (WGS) entry which is preliminary data.</text>
</comment>
<dbReference type="PANTHER" id="PTHR45646">
    <property type="entry name" value="SERINE/THREONINE-PROTEIN KINASE DOA-RELATED"/>
    <property type="match status" value="1"/>
</dbReference>
<gene>
    <name evidence="9" type="ORF">ONZ51_g7563</name>
</gene>
<feature type="region of interest" description="Disordered" evidence="7">
    <location>
        <begin position="21"/>
        <end position="71"/>
    </location>
</feature>
<dbReference type="InterPro" id="IPR000719">
    <property type="entry name" value="Prot_kinase_dom"/>
</dbReference>
<keyword evidence="5 6" id="KW-0067">ATP-binding</keyword>
<protein>
    <recommendedName>
        <fullName evidence="8">Protein kinase domain-containing protein</fullName>
    </recommendedName>
</protein>
<keyword evidence="2" id="KW-0808">Transferase</keyword>
<proteinExistence type="predicted"/>
<evidence type="ECO:0000256" key="5">
    <source>
        <dbReference type="ARBA" id="ARBA00022840"/>
    </source>
</evidence>
<evidence type="ECO:0000256" key="6">
    <source>
        <dbReference type="PROSITE-ProRule" id="PRU10141"/>
    </source>
</evidence>
<dbReference type="PROSITE" id="PS50011">
    <property type="entry name" value="PROTEIN_KINASE_DOM"/>
    <property type="match status" value="1"/>
</dbReference>
<dbReference type="GO" id="GO:0004674">
    <property type="term" value="F:protein serine/threonine kinase activity"/>
    <property type="evidence" value="ECO:0007669"/>
    <property type="project" value="UniProtKB-KW"/>
</dbReference>
<dbReference type="Gene3D" id="3.30.200.20">
    <property type="entry name" value="Phosphorylase Kinase, domain 1"/>
    <property type="match status" value="1"/>
</dbReference>
<dbReference type="SMART" id="SM00220">
    <property type="entry name" value="S_TKc"/>
    <property type="match status" value="1"/>
</dbReference>
<dbReference type="PANTHER" id="PTHR45646:SF11">
    <property type="entry name" value="SERINE_THREONINE-PROTEIN KINASE DOA"/>
    <property type="match status" value="1"/>
</dbReference>
<dbReference type="Pfam" id="PF00069">
    <property type="entry name" value="Pkinase"/>
    <property type="match status" value="1"/>
</dbReference>
<dbReference type="InterPro" id="IPR017441">
    <property type="entry name" value="Protein_kinase_ATP_BS"/>
</dbReference>
<dbReference type="AlphaFoldDB" id="A0AAD7TR30"/>
<evidence type="ECO:0000256" key="3">
    <source>
        <dbReference type="ARBA" id="ARBA00022741"/>
    </source>
</evidence>
<organism evidence="9 10">
    <name type="scientific">Trametes cubensis</name>
    <dbReference type="NCBI Taxonomy" id="1111947"/>
    <lineage>
        <taxon>Eukaryota</taxon>
        <taxon>Fungi</taxon>
        <taxon>Dikarya</taxon>
        <taxon>Basidiomycota</taxon>
        <taxon>Agaricomycotina</taxon>
        <taxon>Agaricomycetes</taxon>
        <taxon>Polyporales</taxon>
        <taxon>Polyporaceae</taxon>
        <taxon>Trametes</taxon>
    </lineage>
</organism>
<evidence type="ECO:0000256" key="1">
    <source>
        <dbReference type="ARBA" id="ARBA00022527"/>
    </source>
</evidence>
<dbReference type="GO" id="GO:0005634">
    <property type="term" value="C:nucleus"/>
    <property type="evidence" value="ECO:0007669"/>
    <property type="project" value="TreeGrafter"/>
</dbReference>
<feature type="compositionally biased region" description="Pro residues" evidence="7">
    <location>
        <begin position="46"/>
        <end position="62"/>
    </location>
</feature>
<evidence type="ECO:0000256" key="4">
    <source>
        <dbReference type="ARBA" id="ARBA00022777"/>
    </source>
</evidence>
<evidence type="ECO:0000313" key="9">
    <source>
        <dbReference type="EMBL" id="KAJ8473924.1"/>
    </source>
</evidence>
<feature type="binding site" evidence="6">
    <location>
        <position position="112"/>
    </location>
    <ligand>
        <name>ATP</name>
        <dbReference type="ChEBI" id="CHEBI:30616"/>
    </ligand>
</feature>
<dbReference type="GO" id="GO:0043484">
    <property type="term" value="P:regulation of RNA splicing"/>
    <property type="evidence" value="ECO:0007669"/>
    <property type="project" value="TreeGrafter"/>
</dbReference>
<evidence type="ECO:0000313" key="10">
    <source>
        <dbReference type="Proteomes" id="UP001215151"/>
    </source>
</evidence>
<dbReference type="EMBL" id="JAPEVG010000205">
    <property type="protein sequence ID" value="KAJ8473924.1"/>
    <property type="molecule type" value="Genomic_DNA"/>
</dbReference>
<dbReference type="InterPro" id="IPR051175">
    <property type="entry name" value="CLK_kinases"/>
</dbReference>
<evidence type="ECO:0000256" key="7">
    <source>
        <dbReference type="SAM" id="MobiDB-lite"/>
    </source>
</evidence>
<evidence type="ECO:0000259" key="8">
    <source>
        <dbReference type="PROSITE" id="PS50011"/>
    </source>
</evidence>
<dbReference type="GO" id="GO:0005524">
    <property type="term" value="F:ATP binding"/>
    <property type="evidence" value="ECO:0007669"/>
    <property type="project" value="UniProtKB-UniRule"/>
</dbReference>
<keyword evidence="4" id="KW-0418">Kinase</keyword>
<keyword evidence="1" id="KW-0723">Serine/threonine-protein kinase</keyword>
<dbReference type="Proteomes" id="UP001215151">
    <property type="component" value="Unassembled WGS sequence"/>
</dbReference>
<evidence type="ECO:0000256" key="2">
    <source>
        <dbReference type="ARBA" id="ARBA00022679"/>
    </source>
</evidence>
<keyword evidence="10" id="KW-1185">Reference proteome</keyword>
<dbReference type="PROSITE" id="PS00107">
    <property type="entry name" value="PROTEIN_KINASE_ATP"/>
    <property type="match status" value="1"/>
</dbReference>
<feature type="compositionally biased region" description="Polar residues" evidence="7">
    <location>
        <begin position="32"/>
        <end position="41"/>
    </location>
</feature>
<dbReference type="Gene3D" id="1.10.510.10">
    <property type="entry name" value="Transferase(Phosphotransferase) domain 1"/>
    <property type="match status" value="1"/>
</dbReference>
<name>A0AAD7TR30_9APHY</name>
<accession>A0AAD7TR30</accession>
<reference evidence="9" key="1">
    <citation type="submission" date="2022-11" db="EMBL/GenBank/DDBJ databases">
        <title>Genome Sequence of Cubamyces cubensis.</title>
        <authorList>
            <person name="Buettner E."/>
        </authorList>
    </citation>
    <scope>NUCLEOTIDE SEQUENCE</scope>
    <source>
        <strain evidence="9">MPL-01</strain>
    </source>
</reference>
<feature type="domain" description="Protein kinase" evidence="8">
    <location>
        <begin position="83"/>
        <end position="403"/>
    </location>
</feature>
<dbReference type="SUPFAM" id="SSF56112">
    <property type="entry name" value="Protein kinase-like (PK-like)"/>
    <property type="match status" value="1"/>
</dbReference>
<dbReference type="InterPro" id="IPR011009">
    <property type="entry name" value="Kinase-like_dom_sf"/>
</dbReference>
<keyword evidence="3 6" id="KW-0547">Nucleotide-binding</keyword>
<sequence length="412" mass="45877">MPRIRQRRLRLTSDFDFVEATSDDTTVRPIDQSLQDSSPMTTIGRHPPPARTLPSPNPPASPPGGDASETYKARTTDVIMARYRVQVALGYGRFGTVVRAEDTVTGTLVAVKLLHKGEDLHVDPLWEARIFQKILDGCDRRVSSFARVIQSGTFDGFKCIVLELCQATLYDIIKGYCGLVPLPARHILEMSYQIVDAVSYLHSLGIIHTDIKLDNIAVKCADVTTVKWLDVLTGYHDKRILVTTQICILDLGRAVHAIVPTGNHGRVCCLPYRAPEVNLGMPWSYGVDAFAIGCTLANIYVGDSLMSVDIDSDQEHLASIDKLVGPFPEEYARKINEKYPKMFKFDNGISILWSPERDTSSDASHVETASIHNRSLCDLIRNLMRPNPRDRITLEAATRHQYFDGLNALQLG</sequence>